<sequence>MLLMIVVTATLREIRRIEEEEGKLMKQALEIQSKVVRLREQKLHMQRKQDSLFSRGMVEFENDLREQEGGGGAPAVGDTPTGDVFAADGSEEPDWVRELNAMSPGSLTQLAASVGQGTVGESSQSHP</sequence>
<comment type="caution">
    <text evidence="2">The sequence shown here is derived from an EMBL/GenBank/DDBJ whole genome shotgun (WGS) entry which is preliminary data.</text>
</comment>
<evidence type="ECO:0000256" key="1">
    <source>
        <dbReference type="SAM" id="MobiDB-lite"/>
    </source>
</evidence>
<reference evidence="2" key="1">
    <citation type="journal article" date="2023" name="Mol. Phylogenet. Evol.">
        <title>Genome-scale phylogeny and comparative genomics of the fungal order Sordariales.</title>
        <authorList>
            <person name="Hensen N."/>
            <person name="Bonometti L."/>
            <person name="Westerberg I."/>
            <person name="Brannstrom I.O."/>
            <person name="Guillou S."/>
            <person name="Cros-Aarteil S."/>
            <person name="Calhoun S."/>
            <person name="Haridas S."/>
            <person name="Kuo A."/>
            <person name="Mondo S."/>
            <person name="Pangilinan J."/>
            <person name="Riley R."/>
            <person name="LaButti K."/>
            <person name="Andreopoulos B."/>
            <person name="Lipzen A."/>
            <person name="Chen C."/>
            <person name="Yan M."/>
            <person name="Daum C."/>
            <person name="Ng V."/>
            <person name="Clum A."/>
            <person name="Steindorff A."/>
            <person name="Ohm R.A."/>
            <person name="Martin F."/>
            <person name="Silar P."/>
            <person name="Natvig D.O."/>
            <person name="Lalanne C."/>
            <person name="Gautier V."/>
            <person name="Ament-Velasquez S.L."/>
            <person name="Kruys A."/>
            <person name="Hutchinson M.I."/>
            <person name="Powell A.J."/>
            <person name="Barry K."/>
            <person name="Miller A.N."/>
            <person name="Grigoriev I.V."/>
            <person name="Debuchy R."/>
            <person name="Gladieux P."/>
            <person name="Hiltunen Thoren M."/>
            <person name="Johannesson H."/>
        </authorList>
    </citation>
    <scope>NUCLEOTIDE SEQUENCE</scope>
    <source>
        <strain evidence="2">CBS 560.94</strain>
    </source>
</reference>
<dbReference type="RefSeq" id="XP_062681157.1">
    <property type="nucleotide sequence ID" value="XM_062826720.1"/>
</dbReference>
<dbReference type="GeneID" id="87863874"/>
<feature type="region of interest" description="Disordered" evidence="1">
    <location>
        <begin position="62"/>
        <end position="127"/>
    </location>
</feature>
<reference evidence="2" key="2">
    <citation type="submission" date="2023-06" db="EMBL/GenBank/DDBJ databases">
        <authorList>
            <consortium name="Lawrence Berkeley National Laboratory"/>
            <person name="Haridas S."/>
            <person name="Hensen N."/>
            <person name="Bonometti L."/>
            <person name="Westerberg I."/>
            <person name="Brannstrom I.O."/>
            <person name="Guillou S."/>
            <person name="Cros-Aarteil S."/>
            <person name="Calhoun S."/>
            <person name="Kuo A."/>
            <person name="Mondo S."/>
            <person name="Pangilinan J."/>
            <person name="Riley R."/>
            <person name="Labutti K."/>
            <person name="Andreopoulos B."/>
            <person name="Lipzen A."/>
            <person name="Chen C."/>
            <person name="Yanf M."/>
            <person name="Daum C."/>
            <person name="Ng V."/>
            <person name="Clum A."/>
            <person name="Steindorff A."/>
            <person name="Ohm R."/>
            <person name="Martin F."/>
            <person name="Silar P."/>
            <person name="Natvig D."/>
            <person name="Lalanne C."/>
            <person name="Gautier V."/>
            <person name="Ament-Velasquez S.L."/>
            <person name="Kruys A."/>
            <person name="Hutchinson M.I."/>
            <person name="Powell A.J."/>
            <person name="Barry K."/>
            <person name="Miller A.N."/>
            <person name="Grigoriev I.V."/>
            <person name="Debuchy R."/>
            <person name="Gladieux P."/>
            <person name="Thoren M.H."/>
            <person name="Johannesson H."/>
        </authorList>
    </citation>
    <scope>NUCLEOTIDE SEQUENCE</scope>
    <source>
        <strain evidence="2">CBS 560.94</strain>
    </source>
</reference>
<dbReference type="AlphaFoldDB" id="A0AAE0JF66"/>
<dbReference type="EMBL" id="JAUEPP010000004">
    <property type="protein sequence ID" value="KAK3344544.1"/>
    <property type="molecule type" value="Genomic_DNA"/>
</dbReference>
<name>A0AAE0JF66_9PEZI</name>
<organism evidence="2 3">
    <name type="scientific">Neurospora tetraspora</name>
    <dbReference type="NCBI Taxonomy" id="94610"/>
    <lineage>
        <taxon>Eukaryota</taxon>
        <taxon>Fungi</taxon>
        <taxon>Dikarya</taxon>
        <taxon>Ascomycota</taxon>
        <taxon>Pezizomycotina</taxon>
        <taxon>Sordariomycetes</taxon>
        <taxon>Sordariomycetidae</taxon>
        <taxon>Sordariales</taxon>
        <taxon>Sordariaceae</taxon>
        <taxon>Neurospora</taxon>
    </lineage>
</organism>
<evidence type="ECO:0000313" key="2">
    <source>
        <dbReference type="EMBL" id="KAK3344544.1"/>
    </source>
</evidence>
<dbReference type="Proteomes" id="UP001278500">
    <property type="component" value="Unassembled WGS sequence"/>
</dbReference>
<protein>
    <submittedName>
        <fullName evidence="2">Uncharacterized protein</fullName>
    </submittedName>
</protein>
<feature type="compositionally biased region" description="Polar residues" evidence="1">
    <location>
        <begin position="103"/>
        <end position="127"/>
    </location>
</feature>
<proteinExistence type="predicted"/>
<evidence type="ECO:0000313" key="3">
    <source>
        <dbReference type="Proteomes" id="UP001278500"/>
    </source>
</evidence>
<feature type="non-terminal residue" evidence="2">
    <location>
        <position position="127"/>
    </location>
</feature>
<accession>A0AAE0JF66</accession>
<keyword evidence="3" id="KW-1185">Reference proteome</keyword>
<gene>
    <name evidence="2" type="ORF">B0H65DRAFT_463750</name>
</gene>